<protein>
    <submittedName>
        <fullName evidence="1">Uncharacterized protein</fullName>
    </submittedName>
</protein>
<dbReference type="OrthoDB" id="4736929at2"/>
<reference evidence="1 2" key="1">
    <citation type="submission" date="2017-01" db="EMBL/GenBank/DDBJ databases">
        <authorList>
            <consortium name="Urmite Genomes"/>
        </authorList>
    </citation>
    <scope>NUCLEOTIDE SEQUENCE [LARGE SCALE GENOMIC DNA]</scope>
    <source>
        <strain evidence="1 2">AB57</strain>
    </source>
</reference>
<dbReference type="EMBL" id="FUFA01000001">
    <property type="protein sequence ID" value="SPM32255.1"/>
    <property type="molecule type" value="Genomic_DNA"/>
</dbReference>
<dbReference type="AlphaFoldDB" id="A0A2U3NLF1"/>
<sequence length="85" mass="9277">MTQTPSESRWAELSDDVLESVEASRKQAIDAVRKFVDQVGGEVSDESRRKNVIDAALDLTEELVTGRIEFVRSVVRSAGQAVGGK</sequence>
<accession>A0A2U3NLF1</accession>
<gene>
    <name evidence="1" type="ORF">MRAB57_52</name>
</gene>
<name>A0A2U3NLF1_9MYCO</name>
<dbReference type="Proteomes" id="UP000240988">
    <property type="component" value="Unassembled WGS sequence"/>
</dbReference>
<evidence type="ECO:0000313" key="2">
    <source>
        <dbReference type="Proteomes" id="UP000240988"/>
    </source>
</evidence>
<proteinExistence type="predicted"/>
<dbReference type="RefSeq" id="WP_077085777.1">
    <property type="nucleotide sequence ID" value="NZ_LT721901.1"/>
</dbReference>
<keyword evidence="2" id="KW-1185">Reference proteome</keyword>
<evidence type="ECO:0000313" key="1">
    <source>
        <dbReference type="EMBL" id="SPM32255.1"/>
    </source>
</evidence>
<organism evidence="1 2">
    <name type="scientific">Mycobacterium rhizamassiliense</name>
    <dbReference type="NCBI Taxonomy" id="1841860"/>
    <lineage>
        <taxon>Bacteria</taxon>
        <taxon>Bacillati</taxon>
        <taxon>Actinomycetota</taxon>
        <taxon>Actinomycetes</taxon>
        <taxon>Mycobacteriales</taxon>
        <taxon>Mycobacteriaceae</taxon>
        <taxon>Mycobacterium</taxon>
    </lineage>
</organism>